<organism evidence="7 8">
    <name type="scientific">Paenibacillus spongiae</name>
    <dbReference type="NCBI Taxonomy" id="2909671"/>
    <lineage>
        <taxon>Bacteria</taxon>
        <taxon>Bacillati</taxon>
        <taxon>Bacillota</taxon>
        <taxon>Bacilli</taxon>
        <taxon>Bacillales</taxon>
        <taxon>Paenibacillaceae</taxon>
        <taxon>Paenibacillus</taxon>
    </lineage>
</organism>
<dbReference type="PIRSF" id="PIRSF036492">
    <property type="entry name" value="ALDH"/>
    <property type="match status" value="1"/>
</dbReference>
<dbReference type="InterPro" id="IPR016161">
    <property type="entry name" value="Ald_DH/histidinol_DH"/>
</dbReference>
<evidence type="ECO:0000313" key="7">
    <source>
        <dbReference type="EMBL" id="UVI27618.1"/>
    </source>
</evidence>
<evidence type="ECO:0000256" key="3">
    <source>
        <dbReference type="PIRNR" id="PIRNR036492"/>
    </source>
</evidence>
<dbReference type="RefSeq" id="WP_258383708.1">
    <property type="nucleotide sequence ID" value="NZ_CP091430.1"/>
</dbReference>
<dbReference type="Pfam" id="PF00171">
    <property type="entry name" value="Aldedh"/>
    <property type="match status" value="1"/>
</dbReference>
<comment type="similarity">
    <text evidence="1 3 5">Belongs to the aldehyde dehydrogenase family.</text>
</comment>
<dbReference type="EMBL" id="CP091430">
    <property type="protein sequence ID" value="UVI27618.1"/>
    <property type="molecule type" value="Genomic_DNA"/>
</dbReference>
<dbReference type="SUPFAM" id="SSF53720">
    <property type="entry name" value="ALDH-like"/>
    <property type="match status" value="1"/>
</dbReference>
<evidence type="ECO:0000256" key="4">
    <source>
        <dbReference type="PROSITE-ProRule" id="PRU10007"/>
    </source>
</evidence>
<feature type="domain" description="Aldehyde dehydrogenase" evidence="6">
    <location>
        <begin position="5"/>
        <end position="438"/>
    </location>
</feature>
<dbReference type="InterPro" id="IPR012394">
    <property type="entry name" value="Aldehyde_DH_NAD(P)"/>
</dbReference>
<dbReference type="Gene3D" id="3.40.309.10">
    <property type="entry name" value="Aldehyde Dehydrogenase, Chain A, domain 2"/>
    <property type="match status" value="1"/>
</dbReference>
<gene>
    <name evidence="7" type="ORF">L1F29_19315</name>
</gene>
<dbReference type="PANTHER" id="PTHR43570">
    <property type="entry name" value="ALDEHYDE DEHYDROGENASE"/>
    <property type="match status" value="1"/>
</dbReference>
<protein>
    <recommendedName>
        <fullName evidence="3">Aldehyde dehydrogenase</fullName>
    </recommendedName>
</protein>
<dbReference type="InterPro" id="IPR015590">
    <property type="entry name" value="Aldehyde_DH_dom"/>
</dbReference>
<dbReference type="InterPro" id="IPR016162">
    <property type="entry name" value="Ald_DH_N"/>
</dbReference>
<evidence type="ECO:0000256" key="1">
    <source>
        <dbReference type="ARBA" id="ARBA00009986"/>
    </source>
</evidence>
<dbReference type="Proteomes" id="UP001057877">
    <property type="component" value="Chromosome"/>
</dbReference>
<dbReference type="Gene3D" id="3.40.605.10">
    <property type="entry name" value="Aldehyde Dehydrogenase, Chain A, domain 1"/>
    <property type="match status" value="1"/>
</dbReference>
<feature type="active site" evidence="4">
    <location>
        <position position="220"/>
    </location>
</feature>
<evidence type="ECO:0000256" key="5">
    <source>
        <dbReference type="RuleBase" id="RU003345"/>
    </source>
</evidence>
<sequence>MSQSTVREWTETDIDEAVRKQKLYFAGLETRSVAFRLAQLHRLKEAVKRNEEDILKALYMDLGKSDMEAYTSEVGFVYQEINLTVKKLKKWAKQRRVKTALTHIGSKGWVQPEPYGTVLIIAPWNYPFQLVLAPLIGAMAAGNTAVIKPSELTPNVSKVMARIIGDFFHPDYLAVIEGGLEASQALLKQPFDYIFFTGSTGVGKVVMEAAAKRLIPVTLELGGKSPCIVHNDANVKLAAKRIAFGKFMNVGQTCIAPDYLYVHQSMKPQLILAIQEAVEQFYGSDPIRLDRYGKIVNEKHFNRLLAYLKDGTVVYGGTYDADKHKIAPTLLDQVDWNDAVMQDEIFGPILPIIAYDDLQDVIDTVNRHPKPLALYLFSDNADVQRRITTSISFGGGCINDTLMHIATPHLPFGGVGGSGMGSYHGEYSFQTFSHYKSILKQTNRFDLSFRYPSSRNKLGLVKRIMK</sequence>
<proteinExistence type="inferred from homology"/>
<dbReference type="PROSITE" id="PS00687">
    <property type="entry name" value="ALDEHYDE_DEHYDR_GLU"/>
    <property type="match status" value="1"/>
</dbReference>
<evidence type="ECO:0000259" key="6">
    <source>
        <dbReference type="Pfam" id="PF00171"/>
    </source>
</evidence>
<dbReference type="CDD" id="cd07136">
    <property type="entry name" value="ALDH_YwdH-P39616"/>
    <property type="match status" value="1"/>
</dbReference>
<evidence type="ECO:0000313" key="8">
    <source>
        <dbReference type="Proteomes" id="UP001057877"/>
    </source>
</evidence>
<keyword evidence="2 3" id="KW-0560">Oxidoreductase</keyword>
<reference evidence="7" key="1">
    <citation type="submission" date="2022-01" db="EMBL/GenBank/DDBJ databases">
        <title>Paenibacillus spongiae sp. nov., isolated from marine sponge.</title>
        <authorList>
            <person name="Li Z."/>
            <person name="Zhang M."/>
        </authorList>
    </citation>
    <scope>NUCLEOTIDE SEQUENCE</scope>
    <source>
        <strain evidence="7">PHS-Z3</strain>
    </source>
</reference>
<dbReference type="InterPro" id="IPR016163">
    <property type="entry name" value="Ald_DH_C"/>
</dbReference>
<evidence type="ECO:0000256" key="2">
    <source>
        <dbReference type="ARBA" id="ARBA00023002"/>
    </source>
</evidence>
<accession>A0ABY5S4F0</accession>
<dbReference type="PANTHER" id="PTHR43570:SF16">
    <property type="entry name" value="ALDEHYDE DEHYDROGENASE TYPE III, ISOFORM Q"/>
    <property type="match status" value="1"/>
</dbReference>
<keyword evidence="8" id="KW-1185">Reference proteome</keyword>
<dbReference type="InterPro" id="IPR029510">
    <property type="entry name" value="Ald_DH_CS_GLU"/>
</dbReference>
<name>A0ABY5S4F0_9BACL</name>